<evidence type="ECO:0000256" key="2">
    <source>
        <dbReference type="SAM" id="MobiDB-lite"/>
    </source>
</evidence>
<proteinExistence type="predicted"/>
<dbReference type="PANTHER" id="PTHR13018:SF83">
    <property type="entry name" value="RRM DOMAIN-CONTAINING PROTEIN"/>
    <property type="match status" value="1"/>
</dbReference>
<dbReference type="Proteomes" id="UP001146120">
    <property type="component" value="Unassembled WGS sequence"/>
</dbReference>
<feature type="domain" description="CSC1/OSCA1-like cytosolic" evidence="5">
    <location>
        <begin position="495"/>
        <end position="714"/>
    </location>
</feature>
<dbReference type="Pfam" id="PF04547">
    <property type="entry name" value="Anoctamin"/>
    <property type="match status" value="1"/>
</dbReference>
<feature type="coiled-coil region" evidence="1">
    <location>
        <begin position="1190"/>
        <end position="1217"/>
    </location>
</feature>
<feature type="transmembrane region" description="Helical" evidence="3">
    <location>
        <begin position="837"/>
        <end position="860"/>
    </location>
</feature>
<feature type="transmembrane region" description="Helical" evidence="3">
    <location>
        <begin position="727"/>
        <end position="747"/>
    </location>
</feature>
<keyword evidence="3" id="KW-0472">Membrane</keyword>
<feature type="domain" description="Anoctamin transmembrane" evidence="4">
    <location>
        <begin position="715"/>
        <end position="1103"/>
    </location>
</feature>
<feature type="transmembrane region" description="Helical" evidence="3">
    <location>
        <begin position="872"/>
        <end position="894"/>
    </location>
</feature>
<keyword evidence="3" id="KW-0812">Transmembrane</keyword>
<dbReference type="PANTHER" id="PTHR13018">
    <property type="entry name" value="PROBABLE MEMBRANE PROTEIN DUF221-RELATED"/>
    <property type="match status" value="1"/>
</dbReference>
<evidence type="ECO:0008006" key="8">
    <source>
        <dbReference type="Google" id="ProtNLM"/>
    </source>
</evidence>
<reference evidence="6" key="1">
    <citation type="submission" date="2022-11" db="EMBL/GenBank/DDBJ databases">
        <authorList>
            <person name="Morgan W.R."/>
            <person name="Tartar A."/>
        </authorList>
    </citation>
    <scope>NUCLEOTIDE SEQUENCE</scope>
    <source>
        <strain evidence="6">ARSEF 373</strain>
    </source>
</reference>
<evidence type="ECO:0000313" key="7">
    <source>
        <dbReference type="Proteomes" id="UP001146120"/>
    </source>
</evidence>
<organism evidence="6 7">
    <name type="scientific">Lagenidium giganteum</name>
    <dbReference type="NCBI Taxonomy" id="4803"/>
    <lineage>
        <taxon>Eukaryota</taxon>
        <taxon>Sar</taxon>
        <taxon>Stramenopiles</taxon>
        <taxon>Oomycota</taxon>
        <taxon>Peronosporomycetes</taxon>
        <taxon>Pythiales</taxon>
        <taxon>Pythiaceae</taxon>
    </lineage>
</organism>
<comment type="caution">
    <text evidence="6">The sequence shown here is derived from an EMBL/GenBank/DDBJ whole genome shotgun (WGS) entry which is preliminary data.</text>
</comment>
<name>A0AAV2Z4K3_9STRA</name>
<keyword evidence="1" id="KW-0175">Coiled coil</keyword>
<feature type="transmembrane region" description="Helical" evidence="3">
    <location>
        <begin position="930"/>
        <end position="954"/>
    </location>
</feature>
<feature type="transmembrane region" description="Helical" evidence="3">
    <location>
        <begin position="1049"/>
        <end position="1072"/>
    </location>
</feature>
<keyword evidence="3" id="KW-1133">Transmembrane helix</keyword>
<feature type="compositionally biased region" description="Basic and acidic residues" evidence="2">
    <location>
        <begin position="69"/>
        <end position="89"/>
    </location>
</feature>
<dbReference type="Pfam" id="PF14703">
    <property type="entry name" value="PHM7_cyt"/>
    <property type="match status" value="1"/>
</dbReference>
<feature type="transmembrane region" description="Helical" evidence="3">
    <location>
        <begin position="177"/>
        <end position="199"/>
    </location>
</feature>
<dbReference type="GO" id="GO:0005886">
    <property type="term" value="C:plasma membrane"/>
    <property type="evidence" value="ECO:0007669"/>
    <property type="project" value="TreeGrafter"/>
</dbReference>
<protein>
    <recommendedName>
        <fullName evidence="8">CSC1/OSCA1-like cytosolic domain-containing protein</fullName>
    </recommendedName>
</protein>
<evidence type="ECO:0000259" key="5">
    <source>
        <dbReference type="Pfam" id="PF14703"/>
    </source>
</evidence>
<keyword evidence="7" id="KW-1185">Reference proteome</keyword>
<gene>
    <name evidence="6" type="ORF">N0F65_001191</name>
</gene>
<feature type="region of interest" description="Disordered" evidence="2">
    <location>
        <begin position="14"/>
        <end position="96"/>
    </location>
</feature>
<dbReference type="InterPro" id="IPR027815">
    <property type="entry name" value="CSC1/OSCA1-like_cyt"/>
</dbReference>
<sequence length="1269" mass="143265">MPLATEVAVVPVDLSSSVPQPQTVVASPAEEEFRAGEATQPAAQEASHQARTSTDPGKNGHVVQIDVAAKTESREGRRKGSVDLDKTRVGDQLGEYPPDCGTRKDKFLSFDKVLRNRGMTHPMRYTDRLDKQGNPMPEYYPLSTDFGAHSFHRLPTDSLVLSQYGIGMALYFKFLKVMGWVFLLLCIVSIPALVIFIVGGTNSLQEFKQLAKQNLPLVLGMTSLGHLQQSSNSCDQVAEGQVLSLACPAGQIGFIKAVYSQQDSQGTCTCPERNKVAAGNGKCRGKPSVCPASATDCVPTCPAGNDTYGCFIGTHPLSQWTCCADHVDPKTKKPDFSEMRVRSMAGCGSGNVQRIVEGLCLGQKSCSFNVSEAMTYKWRVDEDYQTYCPNDKDNTLDVTCAAKITDNSDFSTCPDRSKRGLIVFARCFTTRIDLSNEWSMKIVGWDSMTREQFLGLTVGCDIAGSALFLIAVLWMKKKEKEAEERNTRDVISVADYTVQLVHLPRHTNTEKLKQELQEHLENLLTDAPKFSEDVDRIRIADIQFGKNNVGLLDLLRKRGVIVRKMEAEILRLDKIKSIMAKVEERLLKTNYDLKPVHDESDEDRRKRWSRFPDWRRIDARLQRQLKVTNKLDQQLTAEQNKIDEWNTKHKSSGTGNGVTAYITFEEEEGYHRCLTEYPNLGFLHRLFQSKRKRLHNKRLHFRRAPDPTDIVWENLQYSAISRFMRQIFTTLVTLGVLFMSFIIIFLAKLQKSKLEREFGRPSTCPVNVTSAQVVEDELNKIDGLVPYKALVECFCKAKLSSESFTKMKEEVFWNPRNQTNELYCDTWSTSFLRTQGLSVLSVLIVVFVNFALARIITWLVAIERHHTESGQIVSRVVKVFISQFFNTAILMIVINANMNYFMADKVINVSSFQILNGKYSDFTPTWYSDVGVALILTMIINTFSPHVFVIIQYLSQKGSRCWDRGCSFDKSMTKQVTQRDLEALYRGPKFDLASRYSQILTTIFITYLFSAGMPLLNYVGLLALIITYWADKFTFLRIARSPPLYDGKIASATGSLLPYAVLLHSLVAMWMYSNADIFQSESDVSAALRTKTSSADIGEDIPPFESQHAEVFGRVTRFQVVVLFAFFAGAGGLVVLKVLLLDYFPSFVQSICPVLVRLMQKPKIAKGVPNYFDAIPTMILREKVKNNKLKGTLRVRYEEALEKREILEKELNADGNQRKRRALSAAEQYSEARWIVGCHSYAMVDNKEYVDELAADSYISCGDDLESIL</sequence>
<evidence type="ECO:0000256" key="1">
    <source>
        <dbReference type="SAM" id="Coils"/>
    </source>
</evidence>
<dbReference type="InterPro" id="IPR045122">
    <property type="entry name" value="Csc1-like"/>
</dbReference>
<feature type="compositionally biased region" description="Polar residues" evidence="2">
    <location>
        <begin position="14"/>
        <end position="25"/>
    </location>
</feature>
<dbReference type="InterPro" id="IPR049452">
    <property type="entry name" value="Anoctamin_TM"/>
</dbReference>
<accession>A0AAV2Z4K3</accession>
<evidence type="ECO:0000259" key="4">
    <source>
        <dbReference type="Pfam" id="PF04547"/>
    </source>
</evidence>
<feature type="transmembrane region" description="Helical" evidence="3">
    <location>
        <begin position="1120"/>
        <end position="1144"/>
    </location>
</feature>
<evidence type="ECO:0000313" key="6">
    <source>
        <dbReference type="EMBL" id="DBA00720.1"/>
    </source>
</evidence>
<feature type="transmembrane region" description="Helical" evidence="3">
    <location>
        <begin position="453"/>
        <end position="475"/>
    </location>
</feature>
<reference evidence="6" key="2">
    <citation type="journal article" date="2023" name="Microbiol Resour">
        <title>Decontamination and Annotation of the Draft Genome Sequence of the Oomycete Lagenidium giganteum ARSEF 373.</title>
        <authorList>
            <person name="Morgan W.R."/>
            <person name="Tartar A."/>
        </authorList>
    </citation>
    <scope>NUCLEOTIDE SEQUENCE</scope>
    <source>
        <strain evidence="6">ARSEF 373</strain>
    </source>
</reference>
<feature type="transmembrane region" description="Helical" evidence="3">
    <location>
        <begin position="1004"/>
        <end position="1029"/>
    </location>
</feature>
<dbReference type="GO" id="GO:0005227">
    <property type="term" value="F:calcium-activated cation channel activity"/>
    <property type="evidence" value="ECO:0007669"/>
    <property type="project" value="InterPro"/>
</dbReference>
<feature type="compositionally biased region" description="Polar residues" evidence="2">
    <location>
        <begin position="46"/>
        <end position="56"/>
    </location>
</feature>
<dbReference type="EMBL" id="DAKRPA010000059">
    <property type="protein sequence ID" value="DBA00720.1"/>
    <property type="molecule type" value="Genomic_DNA"/>
</dbReference>
<dbReference type="AlphaFoldDB" id="A0AAV2Z4K3"/>
<evidence type="ECO:0000256" key="3">
    <source>
        <dbReference type="SAM" id="Phobius"/>
    </source>
</evidence>